<dbReference type="AlphaFoldDB" id="A0A0V0RVJ7"/>
<dbReference type="OrthoDB" id="5920046at2759"/>
<organism evidence="3 4">
    <name type="scientific">Trichinella nelsoni</name>
    <dbReference type="NCBI Taxonomy" id="6336"/>
    <lineage>
        <taxon>Eukaryota</taxon>
        <taxon>Metazoa</taxon>
        <taxon>Ecdysozoa</taxon>
        <taxon>Nematoda</taxon>
        <taxon>Enoplea</taxon>
        <taxon>Dorylaimia</taxon>
        <taxon>Trichinellida</taxon>
        <taxon>Trichinellidae</taxon>
        <taxon>Trichinella</taxon>
    </lineage>
</organism>
<dbReference type="PANTHER" id="PTHR47055">
    <property type="entry name" value="DDE_TNP_1_7 DOMAIN-CONTAINING PROTEIN"/>
    <property type="match status" value="1"/>
</dbReference>
<dbReference type="PANTHER" id="PTHR47055:SF3">
    <property type="entry name" value="PHORBOL-ESTER_DAG-TYPE DOMAIN-CONTAINING PROTEIN"/>
    <property type="match status" value="1"/>
</dbReference>
<dbReference type="Proteomes" id="UP000054630">
    <property type="component" value="Unassembled WGS sequence"/>
</dbReference>
<feature type="region of interest" description="Disordered" evidence="1">
    <location>
        <begin position="465"/>
        <end position="488"/>
    </location>
</feature>
<dbReference type="EMBL" id="JYDL01000072">
    <property type="protein sequence ID" value="KRX18510.1"/>
    <property type="molecule type" value="Genomic_DNA"/>
</dbReference>
<dbReference type="Pfam" id="PF13843">
    <property type="entry name" value="DDE_Tnp_1_7"/>
    <property type="match status" value="1"/>
</dbReference>
<dbReference type="InterPro" id="IPR029526">
    <property type="entry name" value="PGBD"/>
</dbReference>
<evidence type="ECO:0000256" key="1">
    <source>
        <dbReference type="SAM" id="MobiDB-lite"/>
    </source>
</evidence>
<dbReference type="InterPro" id="IPR052638">
    <property type="entry name" value="PiggyBac_TE-derived"/>
</dbReference>
<dbReference type="GO" id="GO:0043565">
    <property type="term" value="F:sequence-specific DNA binding"/>
    <property type="evidence" value="ECO:0007669"/>
    <property type="project" value="TreeGrafter"/>
</dbReference>
<keyword evidence="4" id="KW-1185">Reference proteome</keyword>
<evidence type="ECO:0000259" key="2">
    <source>
        <dbReference type="Pfam" id="PF13843"/>
    </source>
</evidence>
<evidence type="ECO:0000313" key="3">
    <source>
        <dbReference type="EMBL" id="KRX18510.1"/>
    </source>
</evidence>
<dbReference type="STRING" id="6336.A0A0V0RVJ7"/>
<accession>A0A0V0RVJ7</accession>
<name>A0A0V0RVJ7_9BILA</name>
<reference evidence="3 4" key="1">
    <citation type="submission" date="2015-01" db="EMBL/GenBank/DDBJ databases">
        <title>Evolution of Trichinella species and genotypes.</title>
        <authorList>
            <person name="Korhonen P.K."/>
            <person name="Edoardo P."/>
            <person name="Giuseppe L.R."/>
            <person name="Gasser R.B."/>
        </authorList>
    </citation>
    <scope>NUCLEOTIDE SEQUENCE [LARGE SCALE GENOMIC DNA]</scope>
    <source>
        <strain evidence="3">ISS37</strain>
    </source>
</reference>
<protein>
    <submittedName>
        <fullName evidence="3">PiggyBac transposable element-derived protein 2</fullName>
    </submittedName>
</protein>
<evidence type="ECO:0000313" key="4">
    <source>
        <dbReference type="Proteomes" id="UP000054630"/>
    </source>
</evidence>
<proteinExistence type="predicted"/>
<sequence length="488" mass="55629">MRTSMPVIPKVGDIAPLGAVGNEMIDHITFQSNLYAHRECNNRAFTVSPQEIRQFIGVILLSGYNCQPEAKHYWSTQPDMGAQGAISCMSHNRFMEIKNYRHLADNQKLVEGDKMSKVAPLYKLLNSSLVKHSMFHEKLSIDESIVLYFGRHAEKMFLKGKPVRFCYKVWMLCGNDGYPYHTIIYQGKEIHAPKVPLSTRVIRSMVDVIQETSNTTRHTLYFDNFFNSYDLLVMFSELKMRAVGTIRPYRSNGADAVMVPDKQLMKQKRRAFDFCSDGNIYIAKWHDNSIVRIASNFMTHSPLRKAQRRVKGQRIEVQMPNIVRSYNTGMGGVDLLDRLAAAYRPTIRSKKWYCCDSGCLADTLLRRRKTTQPPGVPSTSGPQLAAVRTNSNTKNTVLRTAPHAVTCTADDYILYKMEKKNTPKRRAGEETKPVPQIYNEECSNASTSLETAGQFPTFRSMKSSMYRSRAKRFPPLPATRQQLEIPAH</sequence>
<comment type="caution">
    <text evidence="3">The sequence shown here is derived from an EMBL/GenBank/DDBJ whole genome shotgun (WGS) entry which is preliminary data.</text>
</comment>
<feature type="domain" description="PiggyBac transposable element-derived protein" evidence="2">
    <location>
        <begin position="21"/>
        <end position="353"/>
    </location>
</feature>
<gene>
    <name evidence="3" type="primary">PGBD2</name>
    <name evidence="3" type="ORF">T07_2405</name>
</gene>